<comment type="caution">
    <text evidence="2">The sequence shown here is derived from an EMBL/GenBank/DDBJ whole genome shotgun (WGS) entry which is preliminary data.</text>
</comment>
<dbReference type="EMBL" id="JAFEUC010000005">
    <property type="protein sequence ID" value="MBM7077221.1"/>
    <property type="molecule type" value="Genomic_DNA"/>
</dbReference>
<gene>
    <name evidence="2" type="ORF">JQX11_12805</name>
</gene>
<accession>A0ABS2IVD9</accession>
<name>A0ABS2IVD9_9ACTN</name>
<dbReference type="Proteomes" id="UP001518872">
    <property type="component" value="Unassembled WGS sequence"/>
</dbReference>
<feature type="compositionally biased region" description="Polar residues" evidence="1">
    <location>
        <begin position="13"/>
        <end position="27"/>
    </location>
</feature>
<evidence type="ECO:0000313" key="3">
    <source>
        <dbReference type="Proteomes" id="UP001518872"/>
    </source>
</evidence>
<proteinExistence type="predicted"/>
<evidence type="ECO:0000256" key="1">
    <source>
        <dbReference type="SAM" id="MobiDB-lite"/>
    </source>
</evidence>
<feature type="compositionally biased region" description="Basic and acidic residues" evidence="1">
    <location>
        <begin position="44"/>
        <end position="54"/>
    </location>
</feature>
<evidence type="ECO:0000313" key="2">
    <source>
        <dbReference type="EMBL" id="MBM7077221.1"/>
    </source>
</evidence>
<keyword evidence="3" id="KW-1185">Reference proteome</keyword>
<organism evidence="2 3">
    <name type="scientific">Micromonospora humida</name>
    <dbReference type="NCBI Taxonomy" id="2809018"/>
    <lineage>
        <taxon>Bacteria</taxon>
        <taxon>Bacillati</taxon>
        <taxon>Actinomycetota</taxon>
        <taxon>Actinomycetes</taxon>
        <taxon>Micromonosporales</taxon>
        <taxon>Micromonosporaceae</taxon>
        <taxon>Micromonospora</taxon>
    </lineage>
</organism>
<reference evidence="2 3" key="1">
    <citation type="submission" date="2021-02" db="EMBL/GenBank/DDBJ databases">
        <authorList>
            <person name="Ra J.-S."/>
        </authorList>
    </citation>
    <scope>NUCLEOTIDE SEQUENCE [LARGE SCALE GENOMIC DNA]</scope>
    <source>
        <strain evidence="2 3">MMS20-R1-14</strain>
    </source>
</reference>
<dbReference type="RefSeq" id="WP_204925197.1">
    <property type="nucleotide sequence ID" value="NZ_JAFEUC010000005.1"/>
</dbReference>
<feature type="region of interest" description="Disordered" evidence="1">
    <location>
        <begin position="1"/>
        <end position="54"/>
    </location>
</feature>
<sequence length="70" mass="7597">MEPELIQPADRSPPSTTLQQIDSTQLMGENGGIRGRHRPSSSSGREEVSSMERYEDLEGTAVGLINAVIN</sequence>
<protein>
    <submittedName>
        <fullName evidence="2">Uncharacterized protein</fullName>
    </submittedName>
</protein>